<dbReference type="GO" id="GO:0000976">
    <property type="term" value="F:transcription cis-regulatory region binding"/>
    <property type="evidence" value="ECO:0007669"/>
    <property type="project" value="TreeGrafter"/>
</dbReference>
<evidence type="ECO:0000313" key="6">
    <source>
        <dbReference type="EMBL" id="EAT13663.1"/>
    </source>
</evidence>
<comment type="similarity">
    <text evidence="1">Belongs to the LysR transcriptional regulatory family.</text>
</comment>
<dbReference type="Pfam" id="PF03466">
    <property type="entry name" value="LysR_substrate"/>
    <property type="match status" value="1"/>
</dbReference>
<dbReference type="SUPFAM" id="SSF46785">
    <property type="entry name" value="Winged helix' DNA-binding domain"/>
    <property type="match status" value="1"/>
</dbReference>
<dbReference type="Proteomes" id="UP000004263">
    <property type="component" value="Unassembled WGS sequence"/>
</dbReference>
<sequence length="271" mass="30238">MTQSGVSQHISKLERQLGVKLLIREGKQFSVSESGAKLYREAQSILQGLENLQQSVATDSPFEGEVRVMSPGSIGLNLYPQLLSLQQQHPSLVIDYRFAPNKSVEQSIAESNSDIGLMTRKPIVPDVQSEKIASERLLLVTPANMMKPTYEDLMVLGFIDHPDGSHHADLLMSANFIEFQHSDLFPKKGFSNQISLILEPVSKGLGFTVLPAHAVEAFRYPELIRTHVLDNSVSETLYLCTRRNRVFPKRIETIKSMIKAHIANPEESGSK</sequence>
<gene>
    <name evidence="6" type="ORF">RED65_09734</name>
</gene>
<organism evidence="6 7">
    <name type="scientific">Bermanella marisrubri</name>
    <dbReference type="NCBI Taxonomy" id="207949"/>
    <lineage>
        <taxon>Bacteria</taxon>
        <taxon>Pseudomonadati</taxon>
        <taxon>Pseudomonadota</taxon>
        <taxon>Gammaproteobacteria</taxon>
        <taxon>Oceanospirillales</taxon>
        <taxon>Oceanospirillaceae</taxon>
        <taxon>Bermanella</taxon>
    </lineage>
</organism>
<dbReference type="Pfam" id="PF00126">
    <property type="entry name" value="HTH_1"/>
    <property type="match status" value="1"/>
</dbReference>
<dbReference type="InterPro" id="IPR000847">
    <property type="entry name" value="LysR_HTH_N"/>
</dbReference>
<dbReference type="Gene3D" id="3.40.190.10">
    <property type="entry name" value="Periplasmic binding protein-like II"/>
    <property type="match status" value="2"/>
</dbReference>
<evidence type="ECO:0000259" key="5">
    <source>
        <dbReference type="PROSITE" id="PS50931"/>
    </source>
</evidence>
<dbReference type="InterPro" id="IPR036390">
    <property type="entry name" value="WH_DNA-bd_sf"/>
</dbReference>
<dbReference type="SUPFAM" id="SSF53850">
    <property type="entry name" value="Periplasmic binding protein-like II"/>
    <property type="match status" value="1"/>
</dbReference>
<dbReference type="Gene3D" id="1.10.10.10">
    <property type="entry name" value="Winged helix-like DNA-binding domain superfamily/Winged helix DNA-binding domain"/>
    <property type="match status" value="1"/>
</dbReference>
<evidence type="ECO:0000256" key="4">
    <source>
        <dbReference type="ARBA" id="ARBA00023163"/>
    </source>
</evidence>
<evidence type="ECO:0000256" key="2">
    <source>
        <dbReference type="ARBA" id="ARBA00023015"/>
    </source>
</evidence>
<evidence type="ECO:0000313" key="7">
    <source>
        <dbReference type="Proteomes" id="UP000004263"/>
    </source>
</evidence>
<dbReference type="HOGENOM" id="CLU_039613_6_1_6"/>
<keyword evidence="7" id="KW-1185">Reference proteome</keyword>
<dbReference type="PANTHER" id="PTHR30126:SF99">
    <property type="entry name" value="TRANSCRIPTIONAL REGULATOR LYSR FAMILY"/>
    <property type="match status" value="1"/>
</dbReference>
<dbReference type="PANTHER" id="PTHR30126">
    <property type="entry name" value="HTH-TYPE TRANSCRIPTIONAL REGULATOR"/>
    <property type="match status" value="1"/>
</dbReference>
<proteinExistence type="inferred from homology"/>
<name>Q1N6C9_9GAMM</name>
<comment type="caution">
    <text evidence="6">The sequence shown here is derived from an EMBL/GenBank/DDBJ whole genome shotgun (WGS) entry which is preliminary data.</text>
</comment>
<keyword evidence="4" id="KW-0804">Transcription</keyword>
<dbReference type="InterPro" id="IPR005119">
    <property type="entry name" value="LysR_subst-bd"/>
</dbReference>
<dbReference type="InterPro" id="IPR036388">
    <property type="entry name" value="WH-like_DNA-bd_sf"/>
</dbReference>
<dbReference type="PROSITE" id="PS50931">
    <property type="entry name" value="HTH_LYSR"/>
    <property type="match status" value="1"/>
</dbReference>
<feature type="domain" description="HTH lysR-type" evidence="5">
    <location>
        <begin position="1"/>
        <end position="32"/>
    </location>
</feature>
<dbReference type="AlphaFoldDB" id="Q1N6C9"/>
<dbReference type="STRING" id="207949.RED65_09734"/>
<evidence type="ECO:0000256" key="1">
    <source>
        <dbReference type="ARBA" id="ARBA00009437"/>
    </source>
</evidence>
<accession>Q1N6C9</accession>
<keyword evidence="3" id="KW-0238">DNA-binding</keyword>
<evidence type="ECO:0000256" key="3">
    <source>
        <dbReference type="ARBA" id="ARBA00023125"/>
    </source>
</evidence>
<keyword evidence="2" id="KW-0805">Transcription regulation</keyword>
<protein>
    <submittedName>
        <fullName evidence="6">Putative Transcriptional regulator (LysR family) protein</fullName>
    </submittedName>
</protein>
<dbReference type="EMBL" id="AAQH01000001">
    <property type="protein sequence ID" value="EAT13663.1"/>
    <property type="molecule type" value="Genomic_DNA"/>
</dbReference>
<reference evidence="6 7" key="1">
    <citation type="submission" date="2006-03" db="EMBL/GenBank/DDBJ databases">
        <authorList>
            <person name="Pinhassi J."/>
            <person name="Pedros-Alio C."/>
            <person name="Ferriera S."/>
            <person name="Johnson J."/>
            <person name="Kravitz S."/>
            <person name="Halpern A."/>
            <person name="Remington K."/>
            <person name="Beeson K."/>
            <person name="Tran B."/>
            <person name="Rogers Y.-H."/>
            <person name="Friedman R."/>
            <person name="Venter J.C."/>
        </authorList>
    </citation>
    <scope>NUCLEOTIDE SEQUENCE [LARGE SCALE GENOMIC DNA]</scope>
    <source>
        <strain evidence="6 7">RED65</strain>
    </source>
</reference>
<dbReference type="GO" id="GO:0003700">
    <property type="term" value="F:DNA-binding transcription factor activity"/>
    <property type="evidence" value="ECO:0007669"/>
    <property type="project" value="InterPro"/>
</dbReference>
<dbReference type="CDD" id="cd05466">
    <property type="entry name" value="PBP2_LTTR_substrate"/>
    <property type="match status" value="1"/>
</dbReference>